<dbReference type="EMBL" id="JAUIZM010000008">
    <property type="protein sequence ID" value="KAK1368598.1"/>
    <property type="molecule type" value="Genomic_DNA"/>
</dbReference>
<evidence type="ECO:0000313" key="2">
    <source>
        <dbReference type="Proteomes" id="UP001237642"/>
    </source>
</evidence>
<comment type="caution">
    <text evidence="1">The sequence shown here is derived from an EMBL/GenBank/DDBJ whole genome shotgun (WGS) entry which is preliminary data.</text>
</comment>
<protein>
    <submittedName>
        <fullName evidence="1">Uncharacterized protein</fullName>
    </submittedName>
</protein>
<organism evidence="1 2">
    <name type="scientific">Heracleum sosnowskyi</name>
    <dbReference type="NCBI Taxonomy" id="360622"/>
    <lineage>
        <taxon>Eukaryota</taxon>
        <taxon>Viridiplantae</taxon>
        <taxon>Streptophyta</taxon>
        <taxon>Embryophyta</taxon>
        <taxon>Tracheophyta</taxon>
        <taxon>Spermatophyta</taxon>
        <taxon>Magnoliopsida</taxon>
        <taxon>eudicotyledons</taxon>
        <taxon>Gunneridae</taxon>
        <taxon>Pentapetalae</taxon>
        <taxon>asterids</taxon>
        <taxon>campanulids</taxon>
        <taxon>Apiales</taxon>
        <taxon>Apiaceae</taxon>
        <taxon>Apioideae</taxon>
        <taxon>apioid superclade</taxon>
        <taxon>Tordylieae</taxon>
        <taxon>Tordyliinae</taxon>
        <taxon>Heracleum</taxon>
    </lineage>
</organism>
<proteinExistence type="predicted"/>
<keyword evidence="2" id="KW-1185">Reference proteome</keyword>
<dbReference type="Proteomes" id="UP001237642">
    <property type="component" value="Unassembled WGS sequence"/>
</dbReference>
<sequence>MPPNISYTKFSPSGKVAYAITNGVALMEKESVHEDFHPLMDFLKTSPVSYALTASLPIYAEIVQETWSTADCSSTRGGINLAIKGKSFIITPSVINEAFHFPESNFENTPTQSEFFSMLKAINYAGNPRQLSQILKKKFRKEWSYFFDTLNKCFTGKCSSYDTINTLVLKIGQTKCNEIRDCNDDLIRDFNIGDLIREKRMLFLKIKEVSDQNLMKVGS</sequence>
<evidence type="ECO:0000313" key="1">
    <source>
        <dbReference type="EMBL" id="KAK1368598.1"/>
    </source>
</evidence>
<accession>A0AAD8MDU8</accession>
<name>A0AAD8MDU8_9APIA</name>
<dbReference type="AlphaFoldDB" id="A0AAD8MDU8"/>
<gene>
    <name evidence="1" type="ORF">POM88_034690</name>
</gene>
<reference evidence="1" key="1">
    <citation type="submission" date="2023-02" db="EMBL/GenBank/DDBJ databases">
        <title>Genome of toxic invasive species Heracleum sosnowskyi carries increased number of genes despite the absence of recent whole-genome duplications.</title>
        <authorList>
            <person name="Schelkunov M."/>
            <person name="Shtratnikova V."/>
            <person name="Makarenko M."/>
            <person name="Klepikova A."/>
            <person name="Omelchenko D."/>
            <person name="Novikova G."/>
            <person name="Obukhova E."/>
            <person name="Bogdanov V."/>
            <person name="Penin A."/>
            <person name="Logacheva M."/>
        </authorList>
    </citation>
    <scope>NUCLEOTIDE SEQUENCE</scope>
    <source>
        <strain evidence="1">Hsosn_3</strain>
        <tissue evidence="1">Leaf</tissue>
    </source>
</reference>
<reference evidence="1" key="2">
    <citation type="submission" date="2023-05" db="EMBL/GenBank/DDBJ databases">
        <authorList>
            <person name="Schelkunov M.I."/>
        </authorList>
    </citation>
    <scope>NUCLEOTIDE SEQUENCE</scope>
    <source>
        <strain evidence="1">Hsosn_3</strain>
        <tissue evidence="1">Leaf</tissue>
    </source>
</reference>